<dbReference type="PROSITE" id="PS50206">
    <property type="entry name" value="RHODANESE_3"/>
    <property type="match status" value="1"/>
</dbReference>
<name>A0A1W6MV09_9HYPH</name>
<dbReference type="OrthoDB" id="9807812at2"/>
<dbReference type="RefSeq" id="WP_085771518.1">
    <property type="nucleotide sequence ID" value="NZ_AP027149.1"/>
</dbReference>
<dbReference type="Proteomes" id="UP000193978">
    <property type="component" value="Chromosome"/>
</dbReference>
<accession>A0A1W6MV09</accession>
<evidence type="ECO:0000259" key="1">
    <source>
        <dbReference type="PROSITE" id="PS50206"/>
    </source>
</evidence>
<dbReference type="AlphaFoldDB" id="A0A1W6MV09"/>
<dbReference type="Pfam" id="PF00581">
    <property type="entry name" value="Rhodanese"/>
    <property type="match status" value="1"/>
</dbReference>
<dbReference type="EMBL" id="CP019948">
    <property type="protein sequence ID" value="ARN81415.1"/>
    <property type="molecule type" value="Genomic_DNA"/>
</dbReference>
<dbReference type="KEGG" id="mbry:B1812_10385"/>
<dbReference type="CDD" id="cd00158">
    <property type="entry name" value="RHOD"/>
    <property type="match status" value="1"/>
</dbReference>
<protein>
    <submittedName>
        <fullName evidence="2">Sulfurtransferase</fullName>
    </submittedName>
</protein>
<dbReference type="GO" id="GO:0004792">
    <property type="term" value="F:thiosulfate-cyanide sulfurtransferase activity"/>
    <property type="evidence" value="ECO:0007669"/>
    <property type="project" value="TreeGrafter"/>
</dbReference>
<dbReference type="InterPro" id="IPR036873">
    <property type="entry name" value="Rhodanese-like_dom_sf"/>
</dbReference>
<organism evidence="2 3">
    <name type="scientific">Methylocystis bryophila</name>
    <dbReference type="NCBI Taxonomy" id="655015"/>
    <lineage>
        <taxon>Bacteria</taxon>
        <taxon>Pseudomonadati</taxon>
        <taxon>Pseudomonadota</taxon>
        <taxon>Alphaproteobacteria</taxon>
        <taxon>Hyphomicrobiales</taxon>
        <taxon>Methylocystaceae</taxon>
        <taxon>Methylocystis</taxon>
    </lineage>
</organism>
<evidence type="ECO:0000313" key="2">
    <source>
        <dbReference type="EMBL" id="ARN81415.1"/>
    </source>
</evidence>
<dbReference type="SUPFAM" id="SSF52821">
    <property type="entry name" value="Rhodanese/Cell cycle control phosphatase"/>
    <property type="match status" value="1"/>
</dbReference>
<keyword evidence="3" id="KW-1185">Reference proteome</keyword>
<gene>
    <name evidence="2" type="ORF">B1812_10385</name>
</gene>
<dbReference type="InterPro" id="IPR001763">
    <property type="entry name" value="Rhodanese-like_dom"/>
</dbReference>
<keyword evidence="2" id="KW-0808">Transferase</keyword>
<reference evidence="2 3" key="1">
    <citation type="submission" date="2017-02" db="EMBL/GenBank/DDBJ databases">
        <authorList>
            <person name="Peterson S.W."/>
        </authorList>
    </citation>
    <scope>NUCLEOTIDE SEQUENCE [LARGE SCALE GENOMIC DNA]</scope>
    <source>
        <strain evidence="2 3">S285</strain>
    </source>
</reference>
<dbReference type="STRING" id="655015.B1812_10385"/>
<dbReference type="PANTHER" id="PTHR44086:SF10">
    <property type="entry name" value="THIOSULFATE SULFURTRANSFERASE_RHODANESE-LIKE DOMAIN-CONTAINING PROTEIN 3"/>
    <property type="match status" value="1"/>
</dbReference>
<sequence>MAQFNDIPLHELQQGLADGTVTLVDVREQDEWNAGHIKGAQFLPLSRFDPAKLPAPEAGKKIVIYCRSGKRSVTAMEQARLGGRRDCDTHLGGGILAWVNAGLEVEKA</sequence>
<dbReference type="SMART" id="SM00450">
    <property type="entry name" value="RHOD"/>
    <property type="match status" value="1"/>
</dbReference>
<dbReference type="PANTHER" id="PTHR44086">
    <property type="entry name" value="THIOSULFATE SULFURTRANSFERASE RDL2, MITOCHONDRIAL-RELATED"/>
    <property type="match status" value="1"/>
</dbReference>
<proteinExistence type="predicted"/>
<evidence type="ECO:0000313" key="3">
    <source>
        <dbReference type="Proteomes" id="UP000193978"/>
    </source>
</evidence>
<feature type="domain" description="Rhodanese" evidence="1">
    <location>
        <begin position="17"/>
        <end position="107"/>
    </location>
</feature>
<dbReference type="Gene3D" id="3.40.250.10">
    <property type="entry name" value="Rhodanese-like domain"/>
    <property type="match status" value="1"/>
</dbReference>